<name>A0A5B0NT59_PUCGR</name>
<dbReference type="AlphaFoldDB" id="A0A5B0NT59"/>
<comment type="subcellular location">
    <subcellularLocation>
        <location evidence="7">Cell membrane</location>
        <topology evidence="7">Peripheral membrane protein</topology>
    </subcellularLocation>
    <subcellularLocation>
        <location evidence="7">Vacuole membrane</location>
        <topology evidence="7">Peripheral membrane protein</topology>
    </subcellularLocation>
</comment>
<keyword evidence="3 7" id="KW-0547">Nucleotide-binding</keyword>
<proteinExistence type="inferred from homology"/>
<keyword evidence="4 7" id="KW-0418">Kinase</keyword>
<keyword evidence="5 7" id="KW-0067">ATP-binding</keyword>
<evidence type="ECO:0000256" key="8">
    <source>
        <dbReference type="SAM" id="MobiDB-lite"/>
    </source>
</evidence>
<feature type="compositionally biased region" description="Low complexity" evidence="8">
    <location>
        <begin position="429"/>
        <end position="438"/>
    </location>
</feature>
<evidence type="ECO:0000256" key="6">
    <source>
        <dbReference type="ARBA" id="ARBA00023136"/>
    </source>
</evidence>
<dbReference type="GO" id="GO:0005768">
    <property type="term" value="C:endosome"/>
    <property type="evidence" value="ECO:0007669"/>
    <property type="project" value="UniProtKB-UniRule"/>
</dbReference>
<keyword evidence="1 7" id="KW-1003">Cell membrane</keyword>
<dbReference type="Proteomes" id="UP000325313">
    <property type="component" value="Unassembled WGS sequence"/>
</dbReference>
<evidence type="ECO:0000256" key="2">
    <source>
        <dbReference type="ARBA" id="ARBA00022679"/>
    </source>
</evidence>
<dbReference type="GO" id="GO:0004430">
    <property type="term" value="F:1-phosphatidylinositol 4-kinase activity"/>
    <property type="evidence" value="ECO:0007669"/>
    <property type="project" value="UniProtKB-UniRule"/>
</dbReference>
<dbReference type="GO" id="GO:0046854">
    <property type="term" value="P:phosphatidylinositol phosphate biosynthetic process"/>
    <property type="evidence" value="ECO:0007669"/>
    <property type="project" value="UniProtKB-UniRule"/>
</dbReference>
<comment type="catalytic activity">
    <reaction evidence="7">
        <text>a 1,2-diacyl-sn-glycero-3-phospho-(1D-myo-inositol) + ATP = a 1,2-diacyl-sn-glycero-3-phospho-(1D-myo-inositol 4-phosphate) + ADP + H(+)</text>
        <dbReference type="Rhea" id="RHEA:19877"/>
        <dbReference type="ChEBI" id="CHEBI:15378"/>
        <dbReference type="ChEBI" id="CHEBI:30616"/>
        <dbReference type="ChEBI" id="CHEBI:57880"/>
        <dbReference type="ChEBI" id="CHEBI:58178"/>
        <dbReference type="ChEBI" id="CHEBI:456216"/>
        <dbReference type="EC" id="2.7.1.67"/>
    </reaction>
</comment>
<feature type="compositionally biased region" description="Polar residues" evidence="8">
    <location>
        <begin position="64"/>
        <end position="77"/>
    </location>
</feature>
<evidence type="ECO:0000259" key="9">
    <source>
        <dbReference type="PROSITE" id="PS50290"/>
    </source>
</evidence>
<feature type="region of interest" description="Disordered" evidence="8">
    <location>
        <begin position="791"/>
        <end position="843"/>
    </location>
</feature>
<feature type="compositionally biased region" description="Polar residues" evidence="8">
    <location>
        <begin position="439"/>
        <end position="449"/>
    </location>
</feature>
<dbReference type="PANTHER" id="PTHR12865:SF1">
    <property type="entry name" value="PHOSPHATIDYLINOSITOL 4-KINASE TYPE 2"/>
    <property type="match status" value="1"/>
</dbReference>
<evidence type="ECO:0000256" key="4">
    <source>
        <dbReference type="ARBA" id="ARBA00022777"/>
    </source>
</evidence>
<gene>
    <name evidence="10" type="primary">LSB6_1</name>
    <name evidence="10" type="ORF">PGTUg99_003349</name>
</gene>
<dbReference type="PROSITE" id="PS50290">
    <property type="entry name" value="PI3_4_KINASE_3"/>
    <property type="match status" value="1"/>
</dbReference>
<reference evidence="10 11" key="1">
    <citation type="submission" date="2019-05" db="EMBL/GenBank/DDBJ databases">
        <title>Emergence of the Ug99 lineage of the wheat stem rust pathogen through somatic hybridization.</title>
        <authorList>
            <person name="Li F."/>
            <person name="Upadhyaya N.M."/>
            <person name="Sperschneider J."/>
            <person name="Matny O."/>
            <person name="Nguyen-Phuc H."/>
            <person name="Mago R."/>
            <person name="Raley C."/>
            <person name="Miller M.E."/>
            <person name="Silverstein K.A.T."/>
            <person name="Henningsen E."/>
            <person name="Hirsch C.D."/>
            <person name="Visser B."/>
            <person name="Pretorius Z.A."/>
            <person name="Steffenson B.J."/>
            <person name="Schwessinger B."/>
            <person name="Dodds P.N."/>
            <person name="Figueroa M."/>
        </authorList>
    </citation>
    <scope>NUCLEOTIDE SEQUENCE [LARGE SCALE GENOMIC DNA]</scope>
    <source>
        <strain evidence="10 11">Ug99</strain>
    </source>
</reference>
<feature type="region of interest" description="Disordered" evidence="8">
    <location>
        <begin position="593"/>
        <end position="654"/>
    </location>
</feature>
<dbReference type="GO" id="GO:0007030">
    <property type="term" value="P:Golgi organization"/>
    <property type="evidence" value="ECO:0007669"/>
    <property type="project" value="TreeGrafter"/>
</dbReference>
<evidence type="ECO:0000313" key="10">
    <source>
        <dbReference type="EMBL" id="KAA1091684.1"/>
    </source>
</evidence>
<evidence type="ECO:0000313" key="11">
    <source>
        <dbReference type="Proteomes" id="UP000325313"/>
    </source>
</evidence>
<dbReference type="GO" id="GO:0005524">
    <property type="term" value="F:ATP binding"/>
    <property type="evidence" value="ECO:0007669"/>
    <property type="project" value="UniProtKB-UniRule"/>
</dbReference>
<feature type="domain" description="PI3K/PI4K catalytic" evidence="9">
    <location>
        <begin position="166"/>
        <end position="575"/>
    </location>
</feature>
<dbReference type="EC" id="2.7.1.67" evidence="7"/>
<dbReference type="PANTHER" id="PTHR12865">
    <property type="entry name" value="PHOSPHATIDYLINOSITOL 4-KINASE TYPE-II"/>
    <property type="match status" value="1"/>
</dbReference>
<evidence type="ECO:0000256" key="1">
    <source>
        <dbReference type="ARBA" id="ARBA00022475"/>
    </source>
</evidence>
<sequence>MERELLLNKHKKNVEGDNDSNLKRYKLNIDSSRSLFTKIKSSIPTNNNNSSSSSSDRHAGALKSPNTIISNKPSTRISKGKLKKRVRAEITQRPIPVIETVFVSQAQPNNFTQQAKPSQPRTLDHLAPTSHQEFASVVNSLKRSISNPTKPLLPKLNQSGSSGSYFCRDYINQSSSTSLHQNNQDNNPEKIEIVGIFKPKDEEPYGAMNPKWTKWAHRVFLAPLIGGFGRGCLIPNLSYLSEAAASLLDRRLKTFIVPRTEVISISSPTFFYSWLDLRKPELPAKPGSFQLFCQGFQDASIFLKKHPWPGFPISEDQTENIRKKPRRFSLFRLLCGHRRNRDTDSEDEDPTFVEHTPDPLPKVRSCTGSCRDHNKDWVWTFELMEDFRIEMEKLVILDYLMRNTDRGLDNFMIKVCNAPSCTNRRHVKTSNTSPSTSTIPQGGNTNQEPTSEDYQHRPHCHVAAIDNSLAFPHHHPNGWREYAYGWLFLPASLIGQPFSRTTREYFLPLLTSQQWWAETVHELRKLFEIDPDFNVQMFERQMAVMKGQAWNIVESLKHEEEGPLELCRRQKALVWDEPVQVVWDELDQAIDFDSPGEIDHGSGELQSTSAPASQSYFPTPPMKIVTPSKRPAIRRGWSSRTSGSHKIPPRPVGLASHHLALDGARGLDVMKQMDALEAWHTESEIDVPSFRSHQRAQHRSTLKPRSLHHLTKPRSQDQQDPEFEGRRVSGDEQPSAPNGLLPSRRTKSINNITAVDEARPLLQAHRAKIQSRIERGKLGLISIRSNPHATRLGSYKTKKAKAGPSLPAEEQVFSDPEPDADDEEDEDPEDLENIDADEDVDDGRQITIGVVEKLEFVVAQPFFKNC</sequence>
<dbReference type="GO" id="GO:0005886">
    <property type="term" value="C:plasma membrane"/>
    <property type="evidence" value="ECO:0007669"/>
    <property type="project" value="UniProtKB-SubCell"/>
</dbReference>
<feature type="region of interest" description="Disordered" evidence="8">
    <location>
        <begin position="687"/>
        <end position="747"/>
    </location>
</feature>
<protein>
    <recommendedName>
        <fullName evidence="7">Phosphatidylinositol 4-kinase</fullName>
        <ecNumber evidence="7">2.7.1.67</ecNumber>
    </recommendedName>
</protein>
<feature type="region of interest" description="Disordered" evidence="8">
    <location>
        <begin position="1"/>
        <end position="20"/>
    </location>
</feature>
<dbReference type="InterPro" id="IPR000403">
    <property type="entry name" value="PI3/4_kinase_cat_dom"/>
</dbReference>
<feature type="compositionally biased region" description="Acidic residues" evidence="8">
    <location>
        <begin position="816"/>
        <end position="841"/>
    </location>
</feature>
<feature type="region of interest" description="Disordered" evidence="8">
    <location>
        <begin position="40"/>
        <end position="77"/>
    </location>
</feature>
<keyword evidence="6" id="KW-0472">Membrane</keyword>
<keyword evidence="2 7" id="KW-0808">Transferase</keyword>
<comment type="similarity">
    <text evidence="7">Belongs to the PI3/PI4-kinase family.</text>
</comment>
<dbReference type="Pfam" id="PF00454">
    <property type="entry name" value="PI3_PI4_kinase"/>
    <property type="match status" value="1"/>
</dbReference>
<dbReference type="PROSITE" id="PS00916">
    <property type="entry name" value="PI3_4_KINASE_2"/>
    <property type="match status" value="1"/>
</dbReference>
<dbReference type="EMBL" id="VDEP01000384">
    <property type="protein sequence ID" value="KAA1091684.1"/>
    <property type="molecule type" value="Genomic_DNA"/>
</dbReference>
<accession>A0A5B0NT59</accession>
<organism evidence="10 11">
    <name type="scientific">Puccinia graminis f. sp. tritici</name>
    <dbReference type="NCBI Taxonomy" id="56615"/>
    <lineage>
        <taxon>Eukaryota</taxon>
        <taxon>Fungi</taxon>
        <taxon>Dikarya</taxon>
        <taxon>Basidiomycota</taxon>
        <taxon>Pucciniomycotina</taxon>
        <taxon>Pucciniomycetes</taxon>
        <taxon>Pucciniales</taxon>
        <taxon>Pucciniaceae</taxon>
        <taxon>Puccinia</taxon>
    </lineage>
</organism>
<dbReference type="GO" id="GO:0005802">
    <property type="term" value="C:trans-Golgi network"/>
    <property type="evidence" value="ECO:0007669"/>
    <property type="project" value="TreeGrafter"/>
</dbReference>
<evidence type="ECO:0000256" key="7">
    <source>
        <dbReference type="RuleBase" id="RU367084"/>
    </source>
</evidence>
<feature type="region of interest" description="Disordered" evidence="8">
    <location>
        <begin position="424"/>
        <end position="455"/>
    </location>
</feature>
<dbReference type="InterPro" id="IPR039756">
    <property type="entry name" value="Lsb6/PI4K2"/>
</dbReference>
<comment type="caution">
    <text evidence="10">The sequence shown here is derived from an EMBL/GenBank/DDBJ whole genome shotgun (WGS) entry which is preliminary data.</text>
</comment>
<evidence type="ECO:0000256" key="3">
    <source>
        <dbReference type="ARBA" id="ARBA00022741"/>
    </source>
</evidence>
<dbReference type="GO" id="GO:0007032">
    <property type="term" value="P:endosome organization"/>
    <property type="evidence" value="ECO:0007669"/>
    <property type="project" value="TreeGrafter"/>
</dbReference>
<dbReference type="GO" id="GO:0000329">
    <property type="term" value="C:fungal-type vacuole membrane"/>
    <property type="evidence" value="ECO:0007669"/>
    <property type="project" value="TreeGrafter"/>
</dbReference>
<feature type="compositionally biased region" description="Polar residues" evidence="8">
    <location>
        <begin position="604"/>
        <end position="617"/>
    </location>
</feature>
<dbReference type="InterPro" id="IPR018936">
    <property type="entry name" value="PI3/4_kinase_CS"/>
</dbReference>
<feature type="compositionally biased region" description="Basic residues" evidence="8">
    <location>
        <begin position="692"/>
        <end position="712"/>
    </location>
</feature>
<comment type="cofactor">
    <cofactor evidence="7">
        <name>Mg(2+)</name>
        <dbReference type="ChEBI" id="CHEBI:18420"/>
    </cofactor>
    <cofactor evidence="7">
        <name>Mn(2+)</name>
        <dbReference type="ChEBI" id="CHEBI:29035"/>
    </cofactor>
</comment>
<evidence type="ECO:0000256" key="5">
    <source>
        <dbReference type="ARBA" id="ARBA00022840"/>
    </source>
</evidence>